<dbReference type="EMBL" id="CAJNOK010037441">
    <property type="protein sequence ID" value="CAF1530875.1"/>
    <property type="molecule type" value="Genomic_DNA"/>
</dbReference>
<comment type="caution">
    <text evidence="2">The sequence shown here is derived from an EMBL/GenBank/DDBJ whole genome shotgun (WGS) entry which is preliminary data.</text>
</comment>
<dbReference type="AlphaFoldDB" id="A0A8S2U6L5"/>
<dbReference type="EMBL" id="CAJOBA010059676">
    <property type="protein sequence ID" value="CAF4317907.1"/>
    <property type="molecule type" value="Genomic_DNA"/>
</dbReference>
<accession>A0A8S2U6L5</accession>
<protein>
    <recommendedName>
        <fullName evidence="4">MULE transposase domain-containing protein</fullName>
    </recommendedName>
</protein>
<proteinExistence type="predicted"/>
<evidence type="ECO:0008006" key="4">
    <source>
        <dbReference type="Google" id="ProtNLM"/>
    </source>
</evidence>
<gene>
    <name evidence="1" type="ORF">OVA965_LOCUS38249</name>
    <name evidence="2" type="ORF">TMI583_LOCUS39420</name>
</gene>
<reference evidence="2" key="1">
    <citation type="submission" date="2021-02" db="EMBL/GenBank/DDBJ databases">
        <authorList>
            <person name="Nowell W R."/>
        </authorList>
    </citation>
    <scope>NUCLEOTIDE SEQUENCE</scope>
</reference>
<evidence type="ECO:0000313" key="2">
    <source>
        <dbReference type="EMBL" id="CAF4317907.1"/>
    </source>
</evidence>
<evidence type="ECO:0000313" key="1">
    <source>
        <dbReference type="EMBL" id="CAF1530875.1"/>
    </source>
</evidence>
<dbReference type="Gene3D" id="2.20.25.240">
    <property type="match status" value="1"/>
</dbReference>
<sequence length="249" mass="28537">MVIIQYWVRKETQRGAPAILFQENLFGHQRTNKNGSERWVCTVNDCSCSIVLKNDKIMCLKGIRAHKNTQFSAHVDRVISDVKPKAVEDPKTPIQQICDDEVIKFICEHLLSPGSCEHWSADRTFRTAPKMFGQSYSIHAWNDLSMKPLAFAAMPNKFAPISVLIDFEQDELDAFEAVFPGIDVKLCHFHFGQNIWKRIQKYGLVNVYKVKQIRQQLANILSLPLMPPDDVTGLFVDIIEELSNLDNKF</sequence>
<name>A0A8S2U6L5_9BILA</name>
<evidence type="ECO:0000313" key="3">
    <source>
        <dbReference type="Proteomes" id="UP000682733"/>
    </source>
</evidence>
<organism evidence="2 3">
    <name type="scientific">Didymodactylos carnosus</name>
    <dbReference type="NCBI Taxonomy" id="1234261"/>
    <lineage>
        <taxon>Eukaryota</taxon>
        <taxon>Metazoa</taxon>
        <taxon>Spiralia</taxon>
        <taxon>Gnathifera</taxon>
        <taxon>Rotifera</taxon>
        <taxon>Eurotatoria</taxon>
        <taxon>Bdelloidea</taxon>
        <taxon>Philodinida</taxon>
        <taxon>Philodinidae</taxon>
        <taxon>Didymodactylos</taxon>
    </lineage>
</organism>
<dbReference type="Proteomes" id="UP000677228">
    <property type="component" value="Unassembled WGS sequence"/>
</dbReference>
<dbReference type="Proteomes" id="UP000682733">
    <property type="component" value="Unassembled WGS sequence"/>
</dbReference>